<name>A0A553ZC49_9ACTN</name>
<dbReference type="RefSeq" id="WP_143941718.1">
    <property type="nucleotide sequence ID" value="NZ_VKLS01000187.1"/>
</dbReference>
<feature type="compositionally biased region" description="Low complexity" evidence="5">
    <location>
        <begin position="324"/>
        <end position="334"/>
    </location>
</feature>
<dbReference type="InterPro" id="IPR052185">
    <property type="entry name" value="IPC_Synthase-Related"/>
</dbReference>
<evidence type="ECO:0000313" key="9">
    <source>
        <dbReference type="Proteomes" id="UP000320888"/>
    </source>
</evidence>
<feature type="transmembrane region" description="Helical" evidence="6">
    <location>
        <begin position="222"/>
        <end position="244"/>
    </location>
</feature>
<evidence type="ECO:0000256" key="2">
    <source>
        <dbReference type="ARBA" id="ARBA00022692"/>
    </source>
</evidence>
<feature type="domain" description="Inositolphosphotransferase Aur1/Ipt1" evidence="7">
    <location>
        <begin position="51"/>
        <end position="239"/>
    </location>
</feature>
<comment type="caution">
    <text evidence="8">The sequence shown here is derived from an EMBL/GenBank/DDBJ whole genome shotgun (WGS) entry which is preliminary data.</text>
</comment>
<dbReference type="CDD" id="cd03386">
    <property type="entry name" value="PAP2_Aur1_like"/>
    <property type="match status" value="1"/>
</dbReference>
<comment type="subcellular location">
    <subcellularLocation>
        <location evidence="1">Membrane</location>
        <topology evidence="1">Multi-pass membrane protein</topology>
    </subcellularLocation>
</comment>
<reference evidence="8 9" key="1">
    <citation type="submission" date="2019-07" db="EMBL/GenBank/DDBJ databases">
        <title>Draft genome for Streptomyces benahoarensis MZ03-48.</title>
        <authorList>
            <person name="Gonzalez-Pimentel J.L."/>
        </authorList>
    </citation>
    <scope>NUCLEOTIDE SEQUENCE [LARGE SCALE GENOMIC DNA]</scope>
    <source>
        <strain evidence="8 9">MZ03-48</strain>
    </source>
</reference>
<evidence type="ECO:0000256" key="4">
    <source>
        <dbReference type="ARBA" id="ARBA00023136"/>
    </source>
</evidence>
<dbReference type="PANTHER" id="PTHR31310">
    <property type="match status" value="1"/>
</dbReference>
<organism evidence="8 9">
    <name type="scientific">Streptomyces benahoarensis</name>
    <dbReference type="NCBI Taxonomy" id="2595054"/>
    <lineage>
        <taxon>Bacteria</taxon>
        <taxon>Bacillati</taxon>
        <taxon>Actinomycetota</taxon>
        <taxon>Actinomycetes</taxon>
        <taxon>Kitasatosporales</taxon>
        <taxon>Streptomycetaceae</taxon>
        <taxon>Streptomyces</taxon>
    </lineage>
</organism>
<dbReference type="OrthoDB" id="5241565at2"/>
<keyword evidence="9" id="KW-1185">Reference proteome</keyword>
<accession>A0A553ZC49</accession>
<feature type="transmembrane region" description="Helical" evidence="6">
    <location>
        <begin position="199"/>
        <end position="216"/>
    </location>
</feature>
<dbReference type="Pfam" id="PF14378">
    <property type="entry name" value="PAP2_3"/>
    <property type="match status" value="1"/>
</dbReference>
<feature type="transmembrane region" description="Helical" evidence="6">
    <location>
        <begin position="82"/>
        <end position="101"/>
    </location>
</feature>
<sequence>MVSAAPRTAARPGRPRWWTELPLLTAVYAAYSAGRLLARGDVTAATGHGTALLRVERILHLTPEPALNRLFTGVPVVGVPAAYAYAALHYVVTPAVLVWLWRRRPAHYRVARSRLLTATLIGLIGFTLFPTAPPRLLDAGQGFVDGMAHYAGYGWWGAEASAPRGLGGLTNQYAAMPSLHVGWALWCGAAVWRLASSRVARALAVAYPPAIALVVMGTANHYLLDVLAGVAVMGLGAWLTGPLLRLVDTLRARGTDPGAAPEPDGPARGTPGAAWRRRTRRGRAAAARCARARGVVGAGCETSPGERFPRQPTRGGRCPERTADAAPEPAAAPH</sequence>
<feature type="compositionally biased region" description="Low complexity" evidence="5">
    <location>
        <begin position="284"/>
        <end position="300"/>
    </location>
</feature>
<keyword evidence="3 6" id="KW-1133">Transmembrane helix</keyword>
<evidence type="ECO:0000313" key="8">
    <source>
        <dbReference type="EMBL" id="TSB39016.1"/>
    </source>
</evidence>
<gene>
    <name evidence="8" type="ORF">FNZ23_16220</name>
</gene>
<dbReference type="AlphaFoldDB" id="A0A553ZC49"/>
<dbReference type="InterPro" id="IPR026841">
    <property type="entry name" value="Aur1/Ipt1"/>
</dbReference>
<dbReference type="GO" id="GO:0016020">
    <property type="term" value="C:membrane"/>
    <property type="evidence" value="ECO:0007669"/>
    <property type="project" value="UniProtKB-SubCell"/>
</dbReference>
<feature type="transmembrane region" description="Helical" evidence="6">
    <location>
        <begin position="173"/>
        <end position="192"/>
    </location>
</feature>
<proteinExistence type="predicted"/>
<feature type="region of interest" description="Disordered" evidence="5">
    <location>
        <begin position="255"/>
        <end position="334"/>
    </location>
</feature>
<dbReference type="PANTHER" id="PTHR31310:SF7">
    <property type="entry name" value="PA-PHOSPHATASE RELATED-FAMILY PROTEIN DDB_G0268928"/>
    <property type="match status" value="1"/>
</dbReference>
<dbReference type="Proteomes" id="UP000320888">
    <property type="component" value="Unassembled WGS sequence"/>
</dbReference>
<dbReference type="EMBL" id="VKLS01000187">
    <property type="protein sequence ID" value="TSB39016.1"/>
    <property type="molecule type" value="Genomic_DNA"/>
</dbReference>
<evidence type="ECO:0000256" key="6">
    <source>
        <dbReference type="SAM" id="Phobius"/>
    </source>
</evidence>
<evidence type="ECO:0000259" key="7">
    <source>
        <dbReference type="Pfam" id="PF14378"/>
    </source>
</evidence>
<keyword evidence="2 6" id="KW-0812">Transmembrane</keyword>
<feature type="compositionally biased region" description="Low complexity" evidence="5">
    <location>
        <begin position="255"/>
        <end position="274"/>
    </location>
</feature>
<feature type="transmembrane region" description="Helical" evidence="6">
    <location>
        <begin position="113"/>
        <end position="132"/>
    </location>
</feature>
<evidence type="ECO:0000256" key="3">
    <source>
        <dbReference type="ARBA" id="ARBA00022989"/>
    </source>
</evidence>
<keyword evidence="4 6" id="KW-0472">Membrane</keyword>
<protein>
    <submittedName>
        <fullName evidence="8">Phosphatase PAP2 family protein</fullName>
    </submittedName>
</protein>
<evidence type="ECO:0000256" key="5">
    <source>
        <dbReference type="SAM" id="MobiDB-lite"/>
    </source>
</evidence>
<evidence type="ECO:0000256" key="1">
    <source>
        <dbReference type="ARBA" id="ARBA00004141"/>
    </source>
</evidence>